<gene>
    <name evidence="4 5 7" type="primary">purK</name>
    <name evidence="7" type="ORF">MFFC18_25710</name>
</gene>
<dbReference type="EC" id="6.3.4.18" evidence="4 5"/>
<dbReference type="PANTHER" id="PTHR11609">
    <property type="entry name" value="PURINE BIOSYNTHESIS PROTEIN 6/7, PUR6/7"/>
    <property type="match status" value="1"/>
</dbReference>
<evidence type="ECO:0000313" key="7">
    <source>
        <dbReference type="EMBL" id="QEG22688.1"/>
    </source>
</evidence>
<keyword evidence="2 4" id="KW-0658">Purine biosynthesis</keyword>
<dbReference type="NCBIfam" id="NF004679">
    <property type="entry name" value="PRK06019.1-5"/>
    <property type="match status" value="1"/>
</dbReference>
<dbReference type="Pfam" id="PF02222">
    <property type="entry name" value="ATP-grasp"/>
    <property type="match status" value="1"/>
</dbReference>
<dbReference type="HAMAP" id="MF_01928">
    <property type="entry name" value="PurK"/>
    <property type="match status" value="1"/>
</dbReference>
<dbReference type="Pfam" id="PF17769">
    <property type="entry name" value="PurK_C"/>
    <property type="match status" value="1"/>
</dbReference>
<dbReference type="GO" id="GO:0006189">
    <property type="term" value="P:'de novo' IMP biosynthetic process"/>
    <property type="evidence" value="ECO:0007669"/>
    <property type="project" value="UniProtKB-UniRule"/>
</dbReference>
<dbReference type="InterPro" id="IPR013815">
    <property type="entry name" value="ATP_grasp_subdomain_1"/>
</dbReference>
<comment type="function">
    <text evidence="5">Catalyzes the ATP-dependent conversion of 5-aminoimidazole ribonucleotide (AIR) and HCO(3)- to N5-carboxyaminoimidazole ribonucleotide (N5-CAIR).</text>
</comment>
<dbReference type="UniPathway" id="UPA00074">
    <property type="reaction ID" value="UER00942"/>
</dbReference>
<keyword evidence="4 5" id="KW-0436">Ligase</keyword>
<proteinExistence type="inferred from homology"/>
<comment type="catalytic activity">
    <reaction evidence="4 5">
        <text>5-amino-1-(5-phospho-beta-D-ribosyl)imidazole + hydrogencarbonate + ATP = 5-carboxyamino-1-(5-phospho-D-ribosyl)imidazole + ADP + phosphate + 2 H(+)</text>
        <dbReference type="Rhea" id="RHEA:19317"/>
        <dbReference type="ChEBI" id="CHEBI:15378"/>
        <dbReference type="ChEBI" id="CHEBI:17544"/>
        <dbReference type="ChEBI" id="CHEBI:30616"/>
        <dbReference type="ChEBI" id="CHEBI:43474"/>
        <dbReference type="ChEBI" id="CHEBI:58730"/>
        <dbReference type="ChEBI" id="CHEBI:137981"/>
        <dbReference type="ChEBI" id="CHEBI:456216"/>
        <dbReference type="EC" id="6.3.4.18"/>
    </reaction>
</comment>
<dbReference type="PROSITE" id="PS50975">
    <property type="entry name" value="ATP_GRASP"/>
    <property type="match status" value="1"/>
</dbReference>
<dbReference type="GO" id="GO:0046872">
    <property type="term" value="F:metal ion binding"/>
    <property type="evidence" value="ECO:0007669"/>
    <property type="project" value="InterPro"/>
</dbReference>
<feature type="binding site" evidence="4">
    <location>
        <position position="154"/>
    </location>
    <ligand>
        <name>ATP</name>
        <dbReference type="ChEBI" id="CHEBI:30616"/>
    </ligand>
</feature>
<dbReference type="KEGG" id="mff:MFFC18_25710"/>
<dbReference type="InterPro" id="IPR003135">
    <property type="entry name" value="ATP-grasp_carboxylate-amine"/>
</dbReference>
<dbReference type="NCBIfam" id="TIGR01161">
    <property type="entry name" value="purK"/>
    <property type="match status" value="1"/>
</dbReference>
<dbReference type="AlphaFoldDB" id="A0A5B9P8R6"/>
<dbReference type="GO" id="GO:0034028">
    <property type="term" value="F:5-(carboxyamino)imidazole ribonucleotide synthase activity"/>
    <property type="evidence" value="ECO:0007669"/>
    <property type="project" value="UniProtKB-UniRule"/>
</dbReference>
<dbReference type="Gene3D" id="3.30.470.20">
    <property type="entry name" value="ATP-grasp fold, B domain"/>
    <property type="match status" value="1"/>
</dbReference>
<evidence type="ECO:0000256" key="5">
    <source>
        <dbReference type="RuleBase" id="RU361200"/>
    </source>
</evidence>
<dbReference type="InterPro" id="IPR011054">
    <property type="entry name" value="Rudment_hybrid_motif"/>
</dbReference>
<dbReference type="Gene3D" id="3.40.50.20">
    <property type="match status" value="1"/>
</dbReference>
<evidence type="ECO:0000256" key="3">
    <source>
        <dbReference type="ARBA" id="ARBA00022840"/>
    </source>
</evidence>
<dbReference type="GO" id="GO:0005829">
    <property type="term" value="C:cytosol"/>
    <property type="evidence" value="ECO:0007669"/>
    <property type="project" value="TreeGrafter"/>
</dbReference>
<dbReference type="GO" id="GO:0005524">
    <property type="term" value="F:ATP binding"/>
    <property type="evidence" value="ECO:0007669"/>
    <property type="project" value="UniProtKB-UniRule"/>
</dbReference>
<comment type="similarity">
    <text evidence="4 5">Belongs to the PurK/PurT family.</text>
</comment>
<organism evidence="7 8">
    <name type="scientific">Mariniblastus fucicola</name>
    <dbReference type="NCBI Taxonomy" id="980251"/>
    <lineage>
        <taxon>Bacteria</taxon>
        <taxon>Pseudomonadati</taxon>
        <taxon>Planctomycetota</taxon>
        <taxon>Planctomycetia</taxon>
        <taxon>Pirellulales</taxon>
        <taxon>Pirellulaceae</taxon>
        <taxon>Mariniblastus</taxon>
    </lineage>
</organism>
<dbReference type="InterPro" id="IPR005875">
    <property type="entry name" value="PurK"/>
</dbReference>
<evidence type="ECO:0000256" key="2">
    <source>
        <dbReference type="ARBA" id="ARBA00022755"/>
    </source>
</evidence>
<dbReference type="STRING" id="980251.GCA_001642875_02593"/>
<comment type="subunit">
    <text evidence="4 5">Homodimer.</text>
</comment>
<dbReference type="SUPFAM" id="SSF52440">
    <property type="entry name" value="PreATP-grasp domain"/>
    <property type="match status" value="1"/>
</dbReference>
<feature type="binding site" evidence="4">
    <location>
        <begin position="192"/>
        <end position="195"/>
    </location>
    <ligand>
        <name>ATP</name>
        <dbReference type="ChEBI" id="CHEBI:30616"/>
    </ligand>
</feature>
<dbReference type="Pfam" id="PF22660">
    <property type="entry name" value="RS_preATP-grasp-like"/>
    <property type="match status" value="1"/>
</dbReference>
<keyword evidence="3 4" id="KW-0067">ATP-binding</keyword>
<protein>
    <recommendedName>
        <fullName evidence="4 5">N5-carboxyaminoimidazole ribonucleotide synthase</fullName>
        <shortName evidence="4 5">N5-CAIR synthase</shortName>
        <ecNumber evidence="4 5">6.3.4.18</ecNumber>
    </recommendedName>
    <alternativeName>
        <fullName evidence="4 5">5-(carboxyamino)imidazole ribonucleotide synthetase</fullName>
    </alternativeName>
</protein>
<dbReference type="PANTHER" id="PTHR11609:SF5">
    <property type="entry name" value="PHOSPHORIBOSYLAMINOIMIDAZOLE CARBOXYLASE"/>
    <property type="match status" value="1"/>
</dbReference>
<feature type="binding site" evidence="4">
    <location>
        <begin position="159"/>
        <end position="165"/>
    </location>
    <ligand>
        <name>ATP</name>
        <dbReference type="ChEBI" id="CHEBI:30616"/>
    </ligand>
</feature>
<comment type="function">
    <text evidence="4">Catalyzes the ATP-dependent conversion of 5-aminoimidazole ribonucleotide (AIR) and HCO(3)(-) to N5-carboxyaminoimidazole ribonucleotide (N5-CAIR).</text>
</comment>
<name>A0A5B9P8R6_9BACT</name>
<sequence length="398" mass="43874">MTGNENSAASPLPEGSTIGLVGGGQLGMFFTQAAQRLGYRVCCFCNHEEEPAAKFADVVVCGAFSDRQAIEELVSNCDVVTYEFESIPPETLAMIAARTRLMPSLEVVQTTQDRALEKTFLREHRIPTSEFRVVKSLAGLSESLQQLNGAAVLKTARDGYDGKGQWKLRGDETPEQLGSIWNEVSDRKCTLERLVDLQKEVSMIVAGDQHGNIKTIGPMCNQHVNHILDTTWVDHSCEDSIGTRTRELSIEIARHFGLVGTFCVEFFINTEGEVLVNEIAPRPHNSGHLTIDAFSLSQFDLQALAVSGHEITEPIELEPAVMVNLLGDLWLQQEPAFEAAADELDCEIFLHLYGKKAARAGRKMGHATIVAESLDAAIEHAKRYRQLLHHRAAANHNS</sequence>
<dbReference type="SUPFAM" id="SSF51246">
    <property type="entry name" value="Rudiment single hybrid motif"/>
    <property type="match status" value="1"/>
</dbReference>
<feature type="binding site" evidence="4">
    <location>
        <position position="223"/>
    </location>
    <ligand>
        <name>ATP</name>
        <dbReference type="ChEBI" id="CHEBI:30616"/>
    </ligand>
</feature>
<dbReference type="Gene3D" id="3.30.1490.20">
    <property type="entry name" value="ATP-grasp fold, A domain"/>
    <property type="match status" value="1"/>
</dbReference>
<keyword evidence="1 4" id="KW-0547">Nucleotide-binding</keyword>
<dbReference type="Proteomes" id="UP000322214">
    <property type="component" value="Chromosome"/>
</dbReference>
<dbReference type="SUPFAM" id="SSF56059">
    <property type="entry name" value="Glutathione synthetase ATP-binding domain-like"/>
    <property type="match status" value="1"/>
</dbReference>
<dbReference type="GO" id="GO:0004638">
    <property type="term" value="F:phosphoribosylaminoimidazole carboxylase activity"/>
    <property type="evidence" value="ECO:0007669"/>
    <property type="project" value="InterPro"/>
</dbReference>
<evidence type="ECO:0000259" key="6">
    <source>
        <dbReference type="PROSITE" id="PS50975"/>
    </source>
</evidence>
<feature type="binding site" evidence="4">
    <location>
        <begin position="277"/>
        <end position="278"/>
    </location>
    <ligand>
        <name>ATP</name>
        <dbReference type="ChEBI" id="CHEBI:30616"/>
    </ligand>
</feature>
<evidence type="ECO:0000256" key="1">
    <source>
        <dbReference type="ARBA" id="ARBA00022741"/>
    </source>
</evidence>
<dbReference type="InterPro" id="IPR040686">
    <property type="entry name" value="PurK_C"/>
</dbReference>
<feature type="domain" description="ATP-grasp" evidence="6">
    <location>
        <begin position="118"/>
        <end position="307"/>
    </location>
</feature>
<dbReference type="EMBL" id="CP042912">
    <property type="protein sequence ID" value="QEG22688.1"/>
    <property type="molecule type" value="Genomic_DNA"/>
</dbReference>
<accession>A0A5B9P8R6</accession>
<dbReference type="InterPro" id="IPR016185">
    <property type="entry name" value="PreATP-grasp_dom_sf"/>
</dbReference>
<dbReference type="InterPro" id="IPR054350">
    <property type="entry name" value="PurT/PurK_preATP-grasp"/>
</dbReference>
<reference evidence="7 8" key="1">
    <citation type="submission" date="2019-08" db="EMBL/GenBank/DDBJ databases">
        <title>Deep-cultivation of Planctomycetes and their phenomic and genomic characterization uncovers novel biology.</title>
        <authorList>
            <person name="Wiegand S."/>
            <person name="Jogler M."/>
            <person name="Boedeker C."/>
            <person name="Pinto D."/>
            <person name="Vollmers J."/>
            <person name="Rivas-Marin E."/>
            <person name="Kohn T."/>
            <person name="Peeters S.H."/>
            <person name="Heuer A."/>
            <person name="Rast P."/>
            <person name="Oberbeckmann S."/>
            <person name="Bunk B."/>
            <person name="Jeske O."/>
            <person name="Meyerdierks A."/>
            <person name="Storesund J.E."/>
            <person name="Kallscheuer N."/>
            <person name="Luecker S."/>
            <person name="Lage O.M."/>
            <person name="Pohl T."/>
            <person name="Merkel B.J."/>
            <person name="Hornburger P."/>
            <person name="Mueller R.-W."/>
            <person name="Bruemmer F."/>
            <person name="Labrenz M."/>
            <person name="Spormann A.M."/>
            <person name="Op den Camp H."/>
            <person name="Overmann J."/>
            <person name="Amann R."/>
            <person name="Jetten M.S.M."/>
            <person name="Mascher T."/>
            <person name="Medema M.H."/>
            <person name="Devos D.P."/>
            <person name="Kaster A.-K."/>
            <person name="Ovreas L."/>
            <person name="Rohde M."/>
            <person name="Galperin M.Y."/>
            <person name="Jogler C."/>
        </authorList>
    </citation>
    <scope>NUCLEOTIDE SEQUENCE [LARGE SCALE GENOMIC DNA]</scope>
    <source>
        <strain evidence="7 8">FC18</strain>
    </source>
</reference>
<evidence type="ECO:0000256" key="4">
    <source>
        <dbReference type="HAMAP-Rule" id="MF_01928"/>
    </source>
</evidence>
<comment type="pathway">
    <text evidence="4 5">Purine metabolism; IMP biosynthesis via de novo pathway; 5-amino-1-(5-phospho-D-ribosyl)imidazole-4-carboxylate from 5-amino-1-(5-phospho-D-ribosyl)imidazole (N5-CAIR route): step 1/2.</text>
</comment>
<keyword evidence="8" id="KW-1185">Reference proteome</keyword>
<dbReference type="InterPro" id="IPR011761">
    <property type="entry name" value="ATP-grasp"/>
</dbReference>
<feature type="binding site" evidence="4">
    <location>
        <position position="114"/>
    </location>
    <ligand>
        <name>ATP</name>
        <dbReference type="ChEBI" id="CHEBI:30616"/>
    </ligand>
</feature>
<evidence type="ECO:0000313" key="8">
    <source>
        <dbReference type="Proteomes" id="UP000322214"/>
    </source>
</evidence>
<feature type="binding site" evidence="4">
    <location>
        <position position="200"/>
    </location>
    <ligand>
        <name>ATP</name>
        <dbReference type="ChEBI" id="CHEBI:30616"/>
    </ligand>
</feature>